<evidence type="ECO:0000313" key="2">
    <source>
        <dbReference type="Proteomes" id="UP001529510"/>
    </source>
</evidence>
<protein>
    <recommendedName>
        <fullName evidence="3">Reverse transcriptase</fullName>
    </recommendedName>
</protein>
<proteinExistence type="predicted"/>
<keyword evidence="2" id="KW-1185">Reference proteome</keyword>
<reference evidence="1 2" key="1">
    <citation type="submission" date="2024-05" db="EMBL/GenBank/DDBJ databases">
        <title>Genome sequencing and assembly of Indian major carp, Cirrhinus mrigala (Hamilton, 1822).</title>
        <authorList>
            <person name="Mohindra V."/>
            <person name="Chowdhury L.M."/>
            <person name="Lal K."/>
            <person name="Jena J.K."/>
        </authorList>
    </citation>
    <scope>NUCLEOTIDE SEQUENCE [LARGE SCALE GENOMIC DNA]</scope>
    <source>
        <strain evidence="1">CM1030</strain>
        <tissue evidence="1">Blood</tissue>
    </source>
</reference>
<organism evidence="1 2">
    <name type="scientific">Cirrhinus mrigala</name>
    <name type="common">Mrigala</name>
    <dbReference type="NCBI Taxonomy" id="683832"/>
    <lineage>
        <taxon>Eukaryota</taxon>
        <taxon>Metazoa</taxon>
        <taxon>Chordata</taxon>
        <taxon>Craniata</taxon>
        <taxon>Vertebrata</taxon>
        <taxon>Euteleostomi</taxon>
        <taxon>Actinopterygii</taxon>
        <taxon>Neopterygii</taxon>
        <taxon>Teleostei</taxon>
        <taxon>Ostariophysi</taxon>
        <taxon>Cypriniformes</taxon>
        <taxon>Cyprinidae</taxon>
        <taxon>Labeoninae</taxon>
        <taxon>Labeonini</taxon>
        <taxon>Cirrhinus</taxon>
    </lineage>
</organism>
<evidence type="ECO:0008006" key="3">
    <source>
        <dbReference type="Google" id="ProtNLM"/>
    </source>
</evidence>
<dbReference type="Proteomes" id="UP001529510">
    <property type="component" value="Unassembled WGS sequence"/>
</dbReference>
<evidence type="ECO:0000313" key="1">
    <source>
        <dbReference type="EMBL" id="KAL0196267.1"/>
    </source>
</evidence>
<feature type="non-terminal residue" evidence="1">
    <location>
        <position position="1"/>
    </location>
</feature>
<gene>
    <name evidence="1" type="ORF">M9458_009839</name>
</gene>
<accession>A0ABD0RCJ2</accession>
<dbReference type="AlphaFoldDB" id="A0ABD0RCJ2"/>
<name>A0ABD0RCJ2_CIRMR</name>
<comment type="caution">
    <text evidence="1">The sequence shown here is derived from an EMBL/GenBank/DDBJ whole genome shotgun (WGS) entry which is preliminary data.</text>
</comment>
<sequence>LYTAELSDKHMAISVTTQLTSGLKKIDESLLPGKFKVWCYQFTLYHRLLWPLKLCDITSSTVLKMDAKANNYIRKWLGLPRCLSTSALFGKNILRLPMKTISLGYKSEKVRLLLELKDSPDPVVRTANAQVCTGRKWDAPQAVHQAVTRLKHQEVVGLIQHGRAGFGWATSTKMWSKATKVERKRLIIQEVKKEEEESYRIKAVSQCQQGKWTTWEAVIGRTITWAELWKLPQTRLSFLIRATYDTLPSPQNLHRWYGTEELCQLCGHQSPSLQHILSGCKTALTQGRYGWRHDRVLRKLAEVIEGRRLEVNKASSPTSDQPVQFVRQGGETSCSIIRERSLLSAGGEWDLRVDIGHQLKFPQQIAITSLRPDIVIRSTTIKFVIMAELTVPWEDGLEAAFERKKEKYADLAAACTQAGWRAYTFPVEVGCRGFTGTSTQRFLKTLGVRGPKLQKALKDLAEEAEQGSFWLWLRRKDKAWGRDGS</sequence>
<dbReference type="EMBL" id="JAMKFB020000004">
    <property type="protein sequence ID" value="KAL0196267.1"/>
    <property type="molecule type" value="Genomic_DNA"/>
</dbReference>